<dbReference type="STRING" id="1855383.SAMN05216548_108180"/>
<reference evidence="2 3" key="1">
    <citation type="submission" date="2016-10" db="EMBL/GenBank/DDBJ databases">
        <authorList>
            <person name="de Groot N.N."/>
        </authorList>
    </citation>
    <scope>NUCLEOTIDE SEQUENCE [LARGE SCALE GENOMIC DNA]</scope>
    <source>
        <strain evidence="2 3">A52C2</strain>
    </source>
</reference>
<dbReference type="EMBL" id="FOFG01000008">
    <property type="protein sequence ID" value="SEQ87905.1"/>
    <property type="molecule type" value="Genomic_DNA"/>
</dbReference>
<sequence length="106" mass="11096">MNPKPITGTPKRIMSGSFHPKHVTVAVVLLAALSSGACATKPADPPIRVVYQRQELPSTLLSCKAEPAVPAKPRTQKAVARYVVALADAGADCRGKVAAVRQAVVK</sequence>
<keyword evidence="1" id="KW-0732">Signal</keyword>
<name>A0A1H9JMV9_9HYPH</name>
<feature type="signal peptide" evidence="1">
    <location>
        <begin position="1"/>
        <end position="39"/>
    </location>
</feature>
<dbReference type="OrthoDB" id="8410650at2"/>
<dbReference type="InterPro" id="IPR058979">
    <property type="entry name" value="LysC-like"/>
</dbReference>
<evidence type="ECO:0000313" key="3">
    <source>
        <dbReference type="Proteomes" id="UP000199647"/>
    </source>
</evidence>
<dbReference type="RefSeq" id="WP_143061964.1">
    <property type="nucleotide sequence ID" value="NZ_FOFG01000008.1"/>
</dbReference>
<organism evidence="2 3">
    <name type="scientific">Faunimonas pinastri</name>
    <dbReference type="NCBI Taxonomy" id="1855383"/>
    <lineage>
        <taxon>Bacteria</taxon>
        <taxon>Pseudomonadati</taxon>
        <taxon>Pseudomonadota</taxon>
        <taxon>Alphaproteobacteria</taxon>
        <taxon>Hyphomicrobiales</taxon>
        <taxon>Afifellaceae</taxon>
        <taxon>Faunimonas</taxon>
    </lineage>
</organism>
<dbReference type="AlphaFoldDB" id="A0A1H9JMV9"/>
<protein>
    <submittedName>
        <fullName evidence="2">Uncharacterized protein</fullName>
    </submittedName>
</protein>
<dbReference type="Proteomes" id="UP000199647">
    <property type="component" value="Unassembled WGS sequence"/>
</dbReference>
<accession>A0A1H9JMV9</accession>
<proteinExistence type="predicted"/>
<gene>
    <name evidence="2" type="ORF">SAMN05216548_108180</name>
</gene>
<evidence type="ECO:0000256" key="1">
    <source>
        <dbReference type="SAM" id="SignalP"/>
    </source>
</evidence>
<evidence type="ECO:0000313" key="2">
    <source>
        <dbReference type="EMBL" id="SEQ87905.1"/>
    </source>
</evidence>
<keyword evidence="3" id="KW-1185">Reference proteome</keyword>
<feature type="chain" id="PRO_5011628966" evidence="1">
    <location>
        <begin position="40"/>
        <end position="106"/>
    </location>
</feature>
<dbReference type="Pfam" id="PF23793">
    <property type="entry name" value="LysC"/>
    <property type="match status" value="1"/>
</dbReference>